<feature type="transmembrane region" description="Helical" evidence="1">
    <location>
        <begin position="50"/>
        <end position="70"/>
    </location>
</feature>
<evidence type="ECO:0000313" key="3">
    <source>
        <dbReference type="Proteomes" id="UP000230069"/>
    </source>
</evidence>
<keyword evidence="1" id="KW-0812">Transmembrane</keyword>
<dbReference type="Proteomes" id="UP000230069">
    <property type="component" value="Unassembled WGS sequence"/>
</dbReference>
<organism evidence="2 3">
    <name type="scientific">Aquilegia coerulea</name>
    <name type="common">Rocky mountain columbine</name>
    <dbReference type="NCBI Taxonomy" id="218851"/>
    <lineage>
        <taxon>Eukaryota</taxon>
        <taxon>Viridiplantae</taxon>
        <taxon>Streptophyta</taxon>
        <taxon>Embryophyta</taxon>
        <taxon>Tracheophyta</taxon>
        <taxon>Spermatophyta</taxon>
        <taxon>Magnoliopsida</taxon>
        <taxon>Ranunculales</taxon>
        <taxon>Ranunculaceae</taxon>
        <taxon>Thalictroideae</taxon>
        <taxon>Aquilegia</taxon>
    </lineage>
</organism>
<dbReference type="InParanoid" id="A0A2G5EZW0"/>
<dbReference type="AlphaFoldDB" id="A0A2G5EZW0"/>
<evidence type="ECO:0000313" key="2">
    <source>
        <dbReference type="EMBL" id="PIA61261.1"/>
    </source>
</evidence>
<sequence length="81" mass="8989">MKLHIFINALFRSALFKFNSISTLSSVTSGSSFNGGSDLQLNAPSSSSSLQLLLLVSHLCLCIFFDLFFLSKKFIRSRHVT</sequence>
<dbReference type="EMBL" id="KZ305020">
    <property type="protein sequence ID" value="PIA61261.1"/>
    <property type="molecule type" value="Genomic_DNA"/>
</dbReference>
<reference evidence="2 3" key="1">
    <citation type="submission" date="2017-09" db="EMBL/GenBank/DDBJ databases">
        <title>WGS assembly of Aquilegia coerulea Goldsmith.</title>
        <authorList>
            <person name="Hodges S."/>
            <person name="Kramer E."/>
            <person name="Nordborg M."/>
            <person name="Tomkins J."/>
            <person name="Borevitz J."/>
            <person name="Derieg N."/>
            <person name="Yan J."/>
            <person name="Mihaltcheva S."/>
            <person name="Hayes R.D."/>
            <person name="Rokhsar D."/>
        </authorList>
    </citation>
    <scope>NUCLEOTIDE SEQUENCE [LARGE SCALE GENOMIC DNA]</scope>
    <source>
        <strain evidence="3">cv. Goldsmith</strain>
    </source>
</reference>
<proteinExistence type="predicted"/>
<evidence type="ECO:0000256" key="1">
    <source>
        <dbReference type="SAM" id="Phobius"/>
    </source>
</evidence>
<keyword evidence="1" id="KW-0472">Membrane</keyword>
<gene>
    <name evidence="2" type="ORF">AQUCO_00300652v1</name>
</gene>
<keyword evidence="3" id="KW-1185">Reference proteome</keyword>
<accession>A0A2G5EZW0</accession>
<protein>
    <submittedName>
        <fullName evidence="2">Uncharacterized protein</fullName>
    </submittedName>
</protein>
<keyword evidence="1" id="KW-1133">Transmembrane helix</keyword>
<name>A0A2G5EZW0_AQUCA</name>